<evidence type="ECO:0000313" key="4">
    <source>
        <dbReference type="EMBL" id="OIW15171.1"/>
    </source>
</evidence>
<evidence type="ECO:0000256" key="2">
    <source>
        <dbReference type="SAM" id="SignalP"/>
    </source>
</evidence>
<evidence type="ECO:0000259" key="3">
    <source>
        <dbReference type="Pfam" id="PF13259"/>
    </source>
</evidence>
<feature type="region of interest" description="Disordered" evidence="1">
    <location>
        <begin position="43"/>
        <end position="64"/>
    </location>
</feature>
<dbReference type="PANTHER" id="PTHR33373">
    <property type="entry name" value="OS07G0479600 PROTEIN"/>
    <property type="match status" value="1"/>
</dbReference>
<dbReference type="OrthoDB" id="1896025at2759"/>
<evidence type="ECO:0000256" key="1">
    <source>
        <dbReference type="SAM" id="MobiDB-lite"/>
    </source>
</evidence>
<keyword evidence="2" id="KW-0732">Signal</keyword>
<accession>A0A1J7IQY8</accession>
<dbReference type="PANTHER" id="PTHR33373:SF13">
    <property type="entry name" value="DUF4050 DOMAIN-CONTAINING PROTEIN"/>
    <property type="match status" value="1"/>
</dbReference>
<dbReference type="InterPro" id="IPR025124">
    <property type="entry name" value="Gag1-like_clamp"/>
</dbReference>
<dbReference type="Pfam" id="PF13259">
    <property type="entry name" value="clamp_Gag1-like"/>
    <property type="match status" value="1"/>
</dbReference>
<organism evidence="4 5">
    <name type="scientific">Lupinus angustifolius</name>
    <name type="common">Narrow-leaved blue lupine</name>
    <dbReference type="NCBI Taxonomy" id="3871"/>
    <lineage>
        <taxon>Eukaryota</taxon>
        <taxon>Viridiplantae</taxon>
        <taxon>Streptophyta</taxon>
        <taxon>Embryophyta</taxon>
        <taxon>Tracheophyta</taxon>
        <taxon>Spermatophyta</taxon>
        <taxon>Magnoliopsida</taxon>
        <taxon>eudicotyledons</taxon>
        <taxon>Gunneridae</taxon>
        <taxon>Pentapetalae</taxon>
        <taxon>rosids</taxon>
        <taxon>fabids</taxon>
        <taxon>Fabales</taxon>
        <taxon>Fabaceae</taxon>
        <taxon>Papilionoideae</taxon>
        <taxon>50 kb inversion clade</taxon>
        <taxon>genistoids sensu lato</taxon>
        <taxon>core genistoids</taxon>
        <taxon>Genisteae</taxon>
        <taxon>Lupinus</taxon>
    </lineage>
</organism>
<feature type="signal peptide" evidence="2">
    <location>
        <begin position="1"/>
        <end position="22"/>
    </location>
</feature>
<feature type="domain" description="Gag1-like clamp" evidence="3">
    <location>
        <begin position="61"/>
        <end position="152"/>
    </location>
</feature>
<dbReference type="Gramene" id="OIW15171">
    <property type="protein sequence ID" value="OIW15171"/>
    <property type="gene ID" value="TanjilG_21147"/>
</dbReference>
<gene>
    <name evidence="4" type="ORF">TanjilG_21147</name>
</gene>
<feature type="chain" id="PRO_5012023848" description="Gag1-like clamp domain-containing protein" evidence="2">
    <location>
        <begin position="23"/>
        <end position="189"/>
    </location>
</feature>
<dbReference type="EMBL" id="CM007363">
    <property type="protein sequence ID" value="OIW15171.1"/>
    <property type="molecule type" value="Genomic_DNA"/>
</dbReference>
<dbReference type="STRING" id="3871.A0A1J7IQY8"/>
<name>A0A1J7IQY8_LUPAN</name>
<dbReference type="KEGG" id="lang:109343587"/>
<evidence type="ECO:0000313" key="5">
    <source>
        <dbReference type="Proteomes" id="UP000188354"/>
    </source>
</evidence>
<dbReference type="AlphaFoldDB" id="A0A1J7IQY8"/>
<proteinExistence type="predicted"/>
<keyword evidence="5" id="KW-1185">Reference proteome</keyword>
<sequence>MMISSIIFWIRDLLECMCGCFGCCTKLTPIKAVDEVTNGRKIQGQTVKKPTTSDDFWSSSTHDVDNSTVQSQRSIQSVSTLNQILGTSMEGNDHEFVNRGLLLWNKNRLKWIGSDRPKNQTQQMQESRLSANASYETLLGTRRLFPKPIPLSVQLLENFNSVRRCLCQASSSIVRDMTASALDLAISFR</sequence>
<dbReference type="Proteomes" id="UP000188354">
    <property type="component" value="Chromosome LG03"/>
</dbReference>
<reference evidence="4 5" key="1">
    <citation type="journal article" date="2017" name="Plant Biotechnol. J.">
        <title>A comprehensive draft genome sequence for lupin (Lupinus angustifolius), an emerging health food: insights into plant-microbe interactions and legume evolution.</title>
        <authorList>
            <person name="Hane J.K."/>
            <person name="Ming Y."/>
            <person name="Kamphuis L.G."/>
            <person name="Nelson M.N."/>
            <person name="Garg G."/>
            <person name="Atkins C.A."/>
            <person name="Bayer P.E."/>
            <person name="Bravo A."/>
            <person name="Bringans S."/>
            <person name="Cannon S."/>
            <person name="Edwards D."/>
            <person name="Foley R."/>
            <person name="Gao L.L."/>
            <person name="Harrison M.J."/>
            <person name="Huang W."/>
            <person name="Hurgobin B."/>
            <person name="Li S."/>
            <person name="Liu C.W."/>
            <person name="McGrath A."/>
            <person name="Morahan G."/>
            <person name="Murray J."/>
            <person name="Weller J."/>
            <person name="Jian J."/>
            <person name="Singh K.B."/>
        </authorList>
    </citation>
    <scope>NUCLEOTIDE SEQUENCE [LARGE SCALE GENOMIC DNA]</scope>
    <source>
        <strain evidence="5">cv. Tanjil</strain>
        <tissue evidence="4">Whole plant</tissue>
    </source>
</reference>
<protein>
    <recommendedName>
        <fullName evidence="3">Gag1-like clamp domain-containing protein</fullName>
    </recommendedName>
</protein>